<proteinExistence type="predicted"/>
<dbReference type="EMBL" id="JAYRBN010000115">
    <property type="protein sequence ID" value="KAL2723048.1"/>
    <property type="molecule type" value="Genomic_DNA"/>
</dbReference>
<evidence type="ECO:0000256" key="1">
    <source>
        <dbReference type="SAM" id="MobiDB-lite"/>
    </source>
</evidence>
<feature type="region of interest" description="Disordered" evidence="1">
    <location>
        <begin position="44"/>
        <end position="81"/>
    </location>
</feature>
<comment type="caution">
    <text evidence="2">The sequence shown here is derived from an EMBL/GenBank/DDBJ whole genome shotgun (WGS) entry which is preliminary data.</text>
</comment>
<name>A0ABD2AR01_VESMC</name>
<organism evidence="2 3">
    <name type="scientific">Vespula maculifrons</name>
    <name type="common">Eastern yellow jacket</name>
    <name type="synonym">Wasp</name>
    <dbReference type="NCBI Taxonomy" id="7453"/>
    <lineage>
        <taxon>Eukaryota</taxon>
        <taxon>Metazoa</taxon>
        <taxon>Ecdysozoa</taxon>
        <taxon>Arthropoda</taxon>
        <taxon>Hexapoda</taxon>
        <taxon>Insecta</taxon>
        <taxon>Pterygota</taxon>
        <taxon>Neoptera</taxon>
        <taxon>Endopterygota</taxon>
        <taxon>Hymenoptera</taxon>
        <taxon>Apocrita</taxon>
        <taxon>Aculeata</taxon>
        <taxon>Vespoidea</taxon>
        <taxon>Vespidae</taxon>
        <taxon>Vespinae</taxon>
        <taxon>Vespula</taxon>
    </lineage>
</organism>
<protein>
    <submittedName>
        <fullName evidence="2">Uncharacterized protein</fullName>
    </submittedName>
</protein>
<keyword evidence="3" id="KW-1185">Reference proteome</keyword>
<reference evidence="2 3" key="1">
    <citation type="journal article" date="2024" name="Ann. Entomol. Soc. Am.">
        <title>Genomic analyses of the southern and eastern yellowjacket wasps (Hymenoptera: Vespidae) reveal evolutionary signatures of social life.</title>
        <authorList>
            <person name="Catto M.A."/>
            <person name="Caine P.B."/>
            <person name="Orr S.E."/>
            <person name="Hunt B.G."/>
            <person name="Goodisman M.A.D."/>
        </authorList>
    </citation>
    <scope>NUCLEOTIDE SEQUENCE [LARGE SCALE GENOMIC DNA]</scope>
    <source>
        <strain evidence="2">232</strain>
        <tissue evidence="2">Head and thorax</tissue>
    </source>
</reference>
<feature type="compositionally biased region" description="Acidic residues" evidence="1">
    <location>
        <begin position="51"/>
        <end position="69"/>
    </location>
</feature>
<gene>
    <name evidence="2" type="ORF">V1477_019639</name>
</gene>
<dbReference type="AlphaFoldDB" id="A0ABD2AR01"/>
<evidence type="ECO:0000313" key="3">
    <source>
        <dbReference type="Proteomes" id="UP001607303"/>
    </source>
</evidence>
<sequence length="81" mass="9331">MDRSAHGNDEEKKEVGSRLGARCGDSRAARINRGSEGKICWRCGEEKEEKEVEEDEEEEEKKDEDEDEEREQKMAGRSKIS</sequence>
<evidence type="ECO:0000313" key="2">
    <source>
        <dbReference type="EMBL" id="KAL2723048.1"/>
    </source>
</evidence>
<dbReference type="Proteomes" id="UP001607303">
    <property type="component" value="Unassembled WGS sequence"/>
</dbReference>
<feature type="region of interest" description="Disordered" evidence="1">
    <location>
        <begin position="1"/>
        <end position="29"/>
    </location>
</feature>
<accession>A0ABD2AR01</accession>
<feature type="compositionally biased region" description="Basic and acidic residues" evidence="1">
    <location>
        <begin position="1"/>
        <end position="16"/>
    </location>
</feature>